<gene>
    <name evidence="2" type="ORF">MNBD_GAMMA16-1868</name>
</gene>
<dbReference type="InterPro" id="IPR029044">
    <property type="entry name" value="Nucleotide-diphossugar_trans"/>
</dbReference>
<sequence>MLNQSLITVVIPTYQRPKRLKRAVCSVLNQTSGNFKVCIYDNNSQDDTESVAKALMVFDSRVEYVRHAENIGPMQNHIVGIQAVSTPYFVVLCDDDYFLPDFFEDALNYLESNSDVSFYAGKTIVVEEAENKADKPIMTNPKGFEQRVYNAPEGFYALLDCHIAWHAIIFRSSLIADFAAVNPATNTLLEWDFEFLLAKKHNYYYADKESFVFVDHAEEYFSKNIKVYKRYLDLLNLIVSHLCHRDMTRAMQQRFGRWARVNFVRTLKRSRRTFSNGHEFFEQAFCDAYRII</sequence>
<protein>
    <recommendedName>
        <fullName evidence="1">Glycosyltransferase 2-like domain-containing protein</fullName>
    </recommendedName>
</protein>
<organism evidence="2">
    <name type="scientific">hydrothermal vent metagenome</name>
    <dbReference type="NCBI Taxonomy" id="652676"/>
    <lineage>
        <taxon>unclassified sequences</taxon>
        <taxon>metagenomes</taxon>
        <taxon>ecological metagenomes</taxon>
    </lineage>
</organism>
<name>A0A3B0Z480_9ZZZZ</name>
<dbReference type="EMBL" id="UOFO01000028">
    <property type="protein sequence ID" value="VAW83830.1"/>
    <property type="molecule type" value="Genomic_DNA"/>
</dbReference>
<feature type="domain" description="Glycosyltransferase 2-like" evidence="1">
    <location>
        <begin position="8"/>
        <end position="149"/>
    </location>
</feature>
<dbReference type="InterPro" id="IPR050834">
    <property type="entry name" value="Glycosyltransf_2"/>
</dbReference>
<dbReference type="PANTHER" id="PTHR43685:SF2">
    <property type="entry name" value="GLYCOSYLTRANSFERASE 2-LIKE DOMAIN-CONTAINING PROTEIN"/>
    <property type="match status" value="1"/>
</dbReference>
<dbReference type="PANTHER" id="PTHR43685">
    <property type="entry name" value="GLYCOSYLTRANSFERASE"/>
    <property type="match status" value="1"/>
</dbReference>
<evidence type="ECO:0000259" key="1">
    <source>
        <dbReference type="Pfam" id="PF00535"/>
    </source>
</evidence>
<feature type="non-terminal residue" evidence="2">
    <location>
        <position position="292"/>
    </location>
</feature>
<dbReference type="SUPFAM" id="SSF53448">
    <property type="entry name" value="Nucleotide-diphospho-sugar transferases"/>
    <property type="match status" value="1"/>
</dbReference>
<proteinExistence type="predicted"/>
<dbReference type="InterPro" id="IPR001173">
    <property type="entry name" value="Glyco_trans_2-like"/>
</dbReference>
<dbReference type="AlphaFoldDB" id="A0A3B0Z480"/>
<evidence type="ECO:0000313" key="2">
    <source>
        <dbReference type="EMBL" id="VAW83830.1"/>
    </source>
</evidence>
<dbReference type="Pfam" id="PF00535">
    <property type="entry name" value="Glycos_transf_2"/>
    <property type="match status" value="1"/>
</dbReference>
<reference evidence="2" key="1">
    <citation type="submission" date="2018-06" db="EMBL/GenBank/DDBJ databases">
        <authorList>
            <person name="Zhirakovskaya E."/>
        </authorList>
    </citation>
    <scope>NUCLEOTIDE SEQUENCE</scope>
</reference>
<dbReference type="CDD" id="cd00761">
    <property type="entry name" value="Glyco_tranf_GTA_type"/>
    <property type="match status" value="1"/>
</dbReference>
<accession>A0A3B0Z480</accession>
<dbReference type="Gene3D" id="3.90.550.10">
    <property type="entry name" value="Spore Coat Polysaccharide Biosynthesis Protein SpsA, Chain A"/>
    <property type="match status" value="1"/>
</dbReference>